<keyword evidence="2" id="KW-0472">Membrane</keyword>
<evidence type="ECO:0000313" key="4">
    <source>
        <dbReference type="EMBL" id="RHB39443.1"/>
    </source>
</evidence>
<keyword evidence="2" id="KW-0812">Transmembrane</keyword>
<evidence type="ECO:0000256" key="1">
    <source>
        <dbReference type="ARBA" id="ARBA00006464"/>
    </source>
</evidence>
<feature type="domain" description="Bacterial sugar transferase" evidence="3">
    <location>
        <begin position="13"/>
        <end position="187"/>
    </location>
</feature>
<feature type="transmembrane region" description="Helical" evidence="2">
    <location>
        <begin position="21"/>
        <end position="43"/>
    </location>
</feature>
<dbReference type="GO" id="GO:0016780">
    <property type="term" value="F:phosphotransferase activity, for other substituted phosphate groups"/>
    <property type="evidence" value="ECO:0007669"/>
    <property type="project" value="TreeGrafter"/>
</dbReference>
<organism evidence="4 5">
    <name type="scientific">Dorea formicigenerans</name>
    <dbReference type="NCBI Taxonomy" id="39486"/>
    <lineage>
        <taxon>Bacteria</taxon>
        <taxon>Bacillati</taxon>
        <taxon>Bacillota</taxon>
        <taxon>Clostridia</taxon>
        <taxon>Lachnospirales</taxon>
        <taxon>Lachnospiraceae</taxon>
        <taxon>Dorea</taxon>
    </lineage>
</organism>
<sequence>MHKPYGPYEKYFKRPLDLLCGLLAVIVFCWLYLILIVLGTIFMRGNPFFTQPRPGKNGKIFKLIKFRSMDNRKDKDGNLLPDNVRLNKYGRFIRKTSLDELPEAFNIIKGDMSVIGPRPLAVQYLPYYNELEKHRHDVRPGLSGWAQVNGRNGLQWEQRFAYDIEYVNKITFLNDVKIIFMTVKKTLKSEDIVVRGTGKTIDFDKYRQNQMEENKK</sequence>
<evidence type="ECO:0000313" key="5">
    <source>
        <dbReference type="Proteomes" id="UP000284883"/>
    </source>
</evidence>
<name>A0A413W0T3_9FIRM</name>
<keyword evidence="2" id="KW-1133">Transmembrane helix</keyword>
<comment type="similarity">
    <text evidence="1">Belongs to the bacterial sugar transferase family.</text>
</comment>
<accession>A0A413W0T3</accession>
<dbReference type="InterPro" id="IPR003362">
    <property type="entry name" value="Bact_transf"/>
</dbReference>
<dbReference type="PANTHER" id="PTHR30576:SF8">
    <property type="entry name" value="UNDECAPRENYL-PHOSPHATE GALACTOSE PHOSPHOTRANSFERASE"/>
    <property type="match status" value="1"/>
</dbReference>
<dbReference type="EMBL" id="QSGQ01000005">
    <property type="protein sequence ID" value="RHB39443.1"/>
    <property type="molecule type" value="Genomic_DNA"/>
</dbReference>
<protein>
    <submittedName>
        <fullName evidence="4">Sugar transferase</fullName>
    </submittedName>
</protein>
<dbReference type="AlphaFoldDB" id="A0A413W0T3"/>
<evidence type="ECO:0000259" key="3">
    <source>
        <dbReference type="Pfam" id="PF02397"/>
    </source>
</evidence>
<reference evidence="4 5" key="1">
    <citation type="submission" date="2018-08" db="EMBL/GenBank/DDBJ databases">
        <title>A genome reference for cultivated species of the human gut microbiota.</title>
        <authorList>
            <person name="Zou Y."/>
            <person name="Xue W."/>
            <person name="Luo G."/>
        </authorList>
    </citation>
    <scope>NUCLEOTIDE SEQUENCE [LARGE SCALE GENOMIC DNA]</scope>
    <source>
        <strain evidence="4 5">AM40-15AC</strain>
    </source>
</reference>
<dbReference type="Proteomes" id="UP000284883">
    <property type="component" value="Unassembled WGS sequence"/>
</dbReference>
<keyword evidence="4" id="KW-0808">Transferase</keyword>
<dbReference type="PANTHER" id="PTHR30576">
    <property type="entry name" value="COLANIC BIOSYNTHESIS UDP-GLUCOSE LIPID CARRIER TRANSFERASE"/>
    <property type="match status" value="1"/>
</dbReference>
<proteinExistence type="inferred from homology"/>
<dbReference type="Pfam" id="PF02397">
    <property type="entry name" value="Bac_transf"/>
    <property type="match status" value="1"/>
</dbReference>
<gene>
    <name evidence="4" type="ORF">DW885_08435</name>
</gene>
<evidence type="ECO:0000256" key="2">
    <source>
        <dbReference type="SAM" id="Phobius"/>
    </source>
</evidence>
<dbReference type="RefSeq" id="WP_118001113.1">
    <property type="nucleotide sequence ID" value="NZ_QSGQ01000005.1"/>
</dbReference>
<comment type="caution">
    <text evidence="4">The sequence shown here is derived from an EMBL/GenBank/DDBJ whole genome shotgun (WGS) entry which is preliminary data.</text>
</comment>